<feature type="binding site" evidence="7">
    <location>
        <position position="316"/>
    </location>
    <ligand>
        <name>N-formimidoyl-L-glutamate</name>
        <dbReference type="ChEBI" id="CHEBI:58928"/>
    </ligand>
</feature>
<feature type="binding site" evidence="7">
    <location>
        <position position="71"/>
    </location>
    <ligand>
        <name>Zn(2+)</name>
        <dbReference type="ChEBI" id="CHEBI:29105"/>
    </ligand>
</feature>
<comment type="similarity">
    <text evidence="7">Belongs to the metallo-dependent hydrolases superfamily. HutI family.</text>
</comment>
<name>A0A838BSI4_9HYPH</name>
<feature type="binding site" evidence="7">
    <location>
        <position position="141"/>
    </location>
    <ligand>
        <name>N-formimidoyl-L-glutamate</name>
        <dbReference type="ChEBI" id="CHEBI:58928"/>
    </ligand>
</feature>
<proteinExistence type="inferred from homology"/>
<dbReference type="CDD" id="cd01296">
    <property type="entry name" value="Imidazolone-5PH"/>
    <property type="match status" value="1"/>
</dbReference>
<evidence type="ECO:0000256" key="4">
    <source>
        <dbReference type="ARBA" id="ARBA00022808"/>
    </source>
</evidence>
<feature type="binding site" evidence="7">
    <location>
        <position position="318"/>
    </location>
    <ligand>
        <name>N-formimidoyl-L-glutamate</name>
        <dbReference type="ChEBI" id="CHEBI:58928"/>
    </ligand>
</feature>
<dbReference type="Proteomes" id="UP000572984">
    <property type="component" value="Unassembled WGS sequence"/>
</dbReference>
<feature type="binding site" evidence="7">
    <location>
        <position position="239"/>
    </location>
    <ligand>
        <name>Zn(2+)</name>
        <dbReference type="ChEBI" id="CHEBI:29105"/>
    </ligand>
</feature>
<dbReference type="InterPro" id="IPR006680">
    <property type="entry name" value="Amidohydro-rel"/>
</dbReference>
<feature type="binding site" evidence="7">
    <location>
        <position position="71"/>
    </location>
    <ligand>
        <name>Fe(3+)</name>
        <dbReference type="ChEBI" id="CHEBI:29034"/>
    </ligand>
</feature>
<dbReference type="GO" id="GO:0050480">
    <property type="term" value="F:imidazolonepropionase activity"/>
    <property type="evidence" value="ECO:0007669"/>
    <property type="project" value="UniProtKB-UniRule"/>
</dbReference>
<feature type="binding site" evidence="7">
    <location>
        <position position="314"/>
    </location>
    <ligand>
        <name>Fe(3+)</name>
        <dbReference type="ChEBI" id="CHEBI:29034"/>
    </ligand>
</feature>
<comment type="cofactor">
    <cofactor evidence="7">
        <name>Zn(2+)</name>
        <dbReference type="ChEBI" id="CHEBI:29105"/>
    </cofactor>
    <cofactor evidence="7">
        <name>Fe(3+)</name>
        <dbReference type="ChEBI" id="CHEBI:29034"/>
    </cofactor>
    <text evidence="7">Binds 1 zinc or iron ion per subunit.</text>
</comment>
<evidence type="ECO:0000256" key="2">
    <source>
        <dbReference type="ARBA" id="ARBA00022723"/>
    </source>
</evidence>
<gene>
    <name evidence="7" type="primary">hutI</name>
    <name evidence="9" type="ORF">H0S73_17725</name>
</gene>
<keyword evidence="2 7" id="KW-0479">Metal-binding</keyword>
<evidence type="ECO:0000256" key="3">
    <source>
        <dbReference type="ARBA" id="ARBA00022801"/>
    </source>
</evidence>
<dbReference type="SUPFAM" id="SSF51338">
    <property type="entry name" value="Composite domain of metallo-dependent hydrolases"/>
    <property type="match status" value="1"/>
</dbReference>
<comment type="function">
    <text evidence="7">Catalyzes the hydrolytic cleavage of the carbon-nitrogen bond in imidazolone-5-propanoate to yield N-formimidoyl-L-glutamate. It is the third step in the universal histidine degradation pathway.</text>
</comment>
<dbReference type="Gene3D" id="3.20.20.140">
    <property type="entry name" value="Metal-dependent hydrolases"/>
    <property type="match status" value="1"/>
</dbReference>
<dbReference type="HAMAP" id="MF_00372">
    <property type="entry name" value="HutI"/>
    <property type="match status" value="1"/>
</dbReference>
<keyword evidence="10" id="KW-1185">Reference proteome</keyword>
<dbReference type="NCBIfam" id="TIGR01224">
    <property type="entry name" value="hutI"/>
    <property type="match status" value="1"/>
</dbReference>
<comment type="pathway">
    <text evidence="7">Amino-acid degradation; L-histidine degradation into L-glutamate; N-formimidoyl-L-glutamate from L-histidine: step 3/3.</text>
</comment>
<feature type="binding site" evidence="7">
    <location>
        <position position="319"/>
    </location>
    <ligand>
        <name>4-imidazolone-5-propanoate</name>
        <dbReference type="ChEBI" id="CHEBI:77893"/>
    </ligand>
</feature>
<reference evidence="9 10" key="1">
    <citation type="submission" date="2020-07" db="EMBL/GenBank/DDBJ databases">
        <title>Draft genome and description of Microvirga mediterraneensis Marseille-Q2068 sp. nov.</title>
        <authorList>
            <person name="Boxberger M."/>
        </authorList>
    </citation>
    <scope>NUCLEOTIDE SEQUENCE [LARGE SCALE GENOMIC DNA]</scope>
    <source>
        <strain evidence="9 10">Marseille-Q2068</strain>
    </source>
</reference>
<keyword evidence="7" id="KW-0963">Cytoplasm</keyword>
<keyword evidence="6 7" id="KW-0408">Iron</keyword>
<accession>A0A838BSI4</accession>
<dbReference type="InterPro" id="IPR032466">
    <property type="entry name" value="Metal_Hydrolase"/>
</dbReference>
<dbReference type="EMBL" id="JACDXJ010000001">
    <property type="protein sequence ID" value="MBA1157952.1"/>
    <property type="molecule type" value="Genomic_DNA"/>
</dbReference>
<keyword evidence="4 7" id="KW-0369">Histidine metabolism</keyword>
<dbReference type="PANTHER" id="PTHR42752:SF1">
    <property type="entry name" value="IMIDAZOLONEPROPIONASE-RELATED"/>
    <property type="match status" value="1"/>
</dbReference>
<protein>
    <recommendedName>
        <fullName evidence="1 7">Imidazolonepropionase</fullName>
        <ecNumber evidence="1 7">3.5.2.7</ecNumber>
    </recommendedName>
    <alternativeName>
        <fullName evidence="7">Imidazolone-5-propionate hydrolase</fullName>
    </alternativeName>
</protein>
<dbReference type="SUPFAM" id="SSF51556">
    <property type="entry name" value="Metallo-dependent hydrolases"/>
    <property type="match status" value="1"/>
</dbReference>
<dbReference type="Gene3D" id="2.30.40.10">
    <property type="entry name" value="Urease, subunit C, domain 1"/>
    <property type="match status" value="1"/>
</dbReference>
<dbReference type="GO" id="GO:0008270">
    <property type="term" value="F:zinc ion binding"/>
    <property type="evidence" value="ECO:0007669"/>
    <property type="project" value="UniProtKB-UniRule"/>
</dbReference>
<comment type="subcellular location">
    <subcellularLocation>
        <location evidence="7">Cytoplasm</location>
    </subcellularLocation>
</comment>
<evidence type="ECO:0000313" key="9">
    <source>
        <dbReference type="EMBL" id="MBA1157952.1"/>
    </source>
</evidence>
<keyword evidence="3 7" id="KW-0378">Hydrolase</keyword>
<comment type="caution">
    <text evidence="9">The sequence shown here is derived from an EMBL/GenBank/DDBJ whole genome shotgun (WGS) entry which is preliminary data.</text>
</comment>
<evidence type="ECO:0000256" key="5">
    <source>
        <dbReference type="ARBA" id="ARBA00022833"/>
    </source>
</evidence>
<dbReference type="AlphaFoldDB" id="A0A838BSI4"/>
<evidence type="ECO:0000256" key="7">
    <source>
        <dbReference type="HAMAP-Rule" id="MF_00372"/>
    </source>
</evidence>
<feature type="binding site" evidence="7">
    <location>
        <position position="174"/>
    </location>
    <ligand>
        <name>4-imidazolone-5-propanoate</name>
        <dbReference type="ChEBI" id="CHEBI:77893"/>
    </ligand>
</feature>
<keyword evidence="5 7" id="KW-0862">Zinc</keyword>
<dbReference type="InterPro" id="IPR011059">
    <property type="entry name" value="Metal-dep_hydrolase_composite"/>
</dbReference>
<evidence type="ECO:0000256" key="6">
    <source>
        <dbReference type="ARBA" id="ARBA00023004"/>
    </source>
</evidence>
<sequence>MRFDRVWFNARLATLRGDGLGIVESGAVASKDGRIAFVGPEKDLPNGWDAAERIDCQNRWITPGLVDCHTHLVYGGDRAHEFELRLNGASYEEIARAGGGIVSTVKATRAASADELVASALPRLDHLIAEGCTTVEIKSGYGLDLETEARSLRAARRLAGERPVSVVTTFLGAHALPPEANGDKDAFIDTICREMLPALAREGLADAVDAFCEGIAFSPEQTARVFDAARAHGLRVKLHADQLSNLHGAKLAADHGALSADHLEYTDEEGAAAMAKAGTVAVLLPGAFYMLRETKLPPVAAFRQHGTHMALATDCNPGTSPLTSLLLTMNMGATLFRMTVEECIAGVTREAARALGRLDEIGTLEIGKSCDLAIWTIERPAELVYRIGFNPLHARIWRGQ</sequence>
<dbReference type="GO" id="GO:0005737">
    <property type="term" value="C:cytoplasm"/>
    <property type="evidence" value="ECO:0007669"/>
    <property type="project" value="UniProtKB-SubCell"/>
</dbReference>
<dbReference type="Pfam" id="PF01979">
    <property type="entry name" value="Amidohydro_1"/>
    <property type="match status" value="1"/>
</dbReference>
<feature type="binding site" evidence="7">
    <location>
        <position position="239"/>
    </location>
    <ligand>
        <name>Fe(3+)</name>
        <dbReference type="ChEBI" id="CHEBI:29034"/>
    </ligand>
</feature>
<feature type="binding site" evidence="7">
    <location>
        <position position="69"/>
    </location>
    <ligand>
        <name>Fe(3+)</name>
        <dbReference type="ChEBI" id="CHEBI:29034"/>
    </ligand>
</feature>
<feature type="binding site" evidence="7">
    <location>
        <position position="78"/>
    </location>
    <ligand>
        <name>4-imidazolone-5-propanoate</name>
        <dbReference type="ChEBI" id="CHEBI:77893"/>
    </ligand>
</feature>
<feature type="binding site" evidence="7">
    <location>
        <position position="69"/>
    </location>
    <ligand>
        <name>Zn(2+)</name>
        <dbReference type="ChEBI" id="CHEBI:29105"/>
    </ligand>
</feature>
<dbReference type="RefSeq" id="WP_181053381.1">
    <property type="nucleotide sequence ID" value="NZ_JACDXJ010000001.1"/>
</dbReference>
<feature type="binding site" evidence="7">
    <location>
        <position position="141"/>
    </location>
    <ligand>
        <name>4-imidazolone-5-propanoate</name>
        <dbReference type="ChEBI" id="CHEBI:77893"/>
    </ligand>
</feature>
<feature type="domain" description="Amidohydrolase-related" evidence="8">
    <location>
        <begin position="60"/>
        <end position="375"/>
    </location>
</feature>
<dbReference type="InterPro" id="IPR005920">
    <property type="entry name" value="HutI"/>
</dbReference>
<dbReference type="GO" id="GO:0019556">
    <property type="term" value="P:L-histidine catabolic process to glutamate and formamide"/>
    <property type="evidence" value="ECO:0007669"/>
    <property type="project" value="UniProtKB-UniRule"/>
</dbReference>
<evidence type="ECO:0000313" key="10">
    <source>
        <dbReference type="Proteomes" id="UP000572984"/>
    </source>
</evidence>
<evidence type="ECO:0000256" key="1">
    <source>
        <dbReference type="ARBA" id="ARBA00012864"/>
    </source>
</evidence>
<dbReference type="UniPathway" id="UPA00379">
    <property type="reaction ID" value="UER00551"/>
</dbReference>
<feature type="binding site" evidence="7">
    <location>
        <position position="314"/>
    </location>
    <ligand>
        <name>Zn(2+)</name>
        <dbReference type="ChEBI" id="CHEBI:29105"/>
    </ligand>
</feature>
<evidence type="ECO:0000259" key="8">
    <source>
        <dbReference type="Pfam" id="PF01979"/>
    </source>
</evidence>
<dbReference type="FunFam" id="3.20.20.140:FF:000007">
    <property type="entry name" value="Imidazolonepropionase"/>
    <property type="match status" value="1"/>
</dbReference>
<dbReference type="GO" id="GO:0019557">
    <property type="term" value="P:L-histidine catabolic process to glutamate and formate"/>
    <property type="evidence" value="ECO:0007669"/>
    <property type="project" value="UniProtKB-UniPathway"/>
</dbReference>
<comment type="catalytic activity">
    <reaction evidence="7">
        <text>4-imidazolone-5-propanoate + H2O = N-formimidoyl-L-glutamate</text>
        <dbReference type="Rhea" id="RHEA:23660"/>
        <dbReference type="ChEBI" id="CHEBI:15377"/>
        <dbReference type="ChEBI" id="CHEBI:58928"/>
        <dbReference type="ChEBI" id="CHEBI:77893"/>
        <dbReference type="EC" id="3.5.2.7"/>
    </reaction>
</comment>
<dbReference type="EC" id="3.5.2.7" evidence="1 7"/>
<dbReference type="GO" id="GO:0005506">
    <property type="term" value="F:iron ion binding"/>
    <property type="evidence" value="ECO:0007669"/>
    <property type="project" value="UniProtKB-UniRule"/>
</dbReference>
<organism evidence="9 10">
    <name type="scientific">Microvirga mediterraneensis</name>
    <dbReference type="NCBI Taxonomy" id="2754695"/>
    <lineage>
        <taxon>Bacteria</taxon>
        <taxon>Pseudomonadati</taxon>
        <taxon>Pseudomonadota</taxon>
        <taxon>Alphaproteobacteria</taxon>
        <taxon>Hyphomicrobiales</taxon>
        <taxon>Methylobacteriaceae</taxon>
        <taxon>Microvirga</taxon>
    </lineage>
</organism>
<dbReference type="PANTHER" id="PTHR42752">
    <property type="entry name" value="IMIDAZOLONEPROPIONASE"/>
    <property type="match status" value="1"/>
</dbReference>
<feature type="binding site" evidence="7">
    <location>
        <position position="242"/>
    </location>
    <ligand>
        <name>4-imidazolone-5-propanoate</name>
        <dbReference type="ChEBI" id="CHEBI:77893"/>
    </ligand>
</feature>